<proteinExistence type="predicted"/>
<reference evidence="2" key="1">
    <citation type="submission" date="2020-03" db="EMBL/GenBank/DDBJ databases">
        <title>Draft Genome Sequence of Cylindrodendrum hubeiense.</title>
        <authorList>
            <person name="Buettner E."/>
            <person name="Kellner H."/>
        </authorList>
    </citation>
    <scope>NUCLEOTIDE SEQUENCE</scope>
    <source>
        <strain evidence="2">IHI 201604</strain>
    </source>
</reference>
<gene>
    <name evidence="2" type="ORF">G7Z17_g1738</name>
</gene>
<keyword evidence="3" id="KW-1185">Reference proteome</keyword>
<accession>A0A9P5HK87</accession>
<dbReference type="OrthoDB" id="4864163at2759"/>
<comment type="caution">
    <text evidence="2">The sequence shown here is derived from an EMBL/GenBank/DDBJ whole genome shotgun (WGS) entry which is preliminary data.</text>
</comment>
<dbReference type="Proteomes" id="UP000722485">
    <property type="component" value="Unassembled WGS sequence"/>
</dbReference>
<name>A0A9P5HK87_9HYPO</name>
<dbReference type="AlphaFoldDB" id="A0A9P5HK87"/>
<protein>
    <submittedName>
        <fullName evidence="2">Uncharacterized protein</fullName>
    </submittedName>
</protein>
<evidence type="ECO:0000256" key="1">
    <source>
        <dbReference type="SAM" id="MobiDB-lite"/>
    </source>
</evidence>
<feature type="compositionally biased region" description="Acidic residues" evidence="1">
    <location>
        <begin position="165"/>
        <end position="180"/>
    </location>
</feature>
<evidence type="ECO:0000313" key="3">
    <source>
        <dbReference type="Proteomes" id="UP000722485"/>
    </source>
</evidence>
<feature type="region of interest" description="Disordered" evidence="1">
    <location>
        <begin position="146"/>
        <end position="200"/>
    </location>
</feature>
<organism evidence="2 3">
    <name type="scientific">Cylindrodendrum hubeiense</name>
    <dbReference type="NCBI Taxonomy" id="595255"/>
    <lineage>
        <taxon>Eukaryota</taxon>
        <taxon>Fungi</taxon>
        <taxon>Dikarya</taxon>
        <taxon>Ascomycota</taxon>
        <taxon>Pezizomycotina</taxon>
        <taxon>Sordariomycetes</taxon>
        <taxon>Hypocreomycetidae</taxon>
        <taxon>Hypocreales</taxon>
        <taxon>Nectriaceae</taxon>
        <taxon>Cylindrodendrum</taxon>
    </lineage>
</organism>
<sequence>MSDYDGSYYEYKVYVTIPDLNRDAVLEALRGDDDEDIDEDVDEVKAEILHGQTTQEVIQHHRDSTPRGGNEHPKRFLVFDTADLDGRGVLLVSLDDWFTFRESLPDAKTDAVPVNWFALYNLLPEEKQDDFETALAKMNEGAQIIGVSDDDGMKVDGNSNGDSSGSDDEWDDANASDDDASIGQPVPSDDEEEANDGDQQ</sequence>
<evidence type="ECO:0000313" key="2">
    <source>
        <dbReference type="EMBL" id="KAF7556006.1"/>
    </source>
</evidence>
<feature type="compositionally biased region" description="Acidic residues" evidence="1">
    <location>
        <begin position="188"/>
        <end position="200"/>
    </location>
</feature>
<dbReference type="EMBL" id="JAANBB010000015">
    <property type="protein sequence ID" value="KAF7556006.1"/>
    <property type="molecule type" value="Genomic_DNA"/>
</dbReference>